<dbReference type="GO" id="GO:0045182">
    <property type="term" value="F:translation regulator activity"/>
    <property type="evidence" value="ECO:0007669"/>
    <property type="project" value="InterPro"/>
</dbReference>
<reference evidence="3 4" key="1">
    <citation type="journal article" date="2018" name="Sci. Rep.">
        <title>Genome sequence of the cauliflower mushroom Sparassis crispa (Hanabiratake) and its association with beneficial usage.</title>
        <authorList>
            <person name="Kiyama R."/>
            <person name="Furutani Y."/>
            <person name="Kawaguchi K."/>
            <person name="Nakanishi T."/>
        </authorList>
    </citation>
    <scope>NUCLEOTIDE SEQUENCE [LARGE SCALE GENOMIC DNA]</scope>
</reference>
<dbReference type="EMBL" id="BFAD01000010">
    <property type="protein sequence ID" value="GBE86985.1"/>
    <property type="molecule type" value="Genomic_DNA"/>
</dbReference>
<dbReference type="OrthoDB" id="7875889at2759"/>
<dbReference type="PROSITE" id="PS50294">
    <property type="entry name" value="WD_REPEATS_REGION"/>
    <property type="match status" value="1"/>
</dbReference>
<keyword evidence="4" id="KW-1185">Reference proteome</keyword>
<dbReference type="Gene3D" id="2.130.10.10">
    <property type="entry name" value="YVTN repeat-like/Quinoprotein amine dehydrogenase"/>
    <property type="match status" value="1"/>
</dbReference>
<dbReference type="SMART" id="SM00320">
    <property type="entry name" value="WD40"/>
    <property type="match status" value="2"/>
</dbReference>
<evidence type="ECO:0000256" key="1">
    <source>
        <dbReference type="ARBA" id="ARBA00007253"/>
    </source>
</evidence>
<evidence type="ECO:0000256" key="2">
    <source>
        <dbReference type="PROSITE-ProRule" id="PRU00221"/>
    </source>
</evidence>
<protein>
    <submittedName>
        <fullName evidence="3">Uncharacterized protein</fullName>
    </submittedName>
</protein>
<dbReference type="STRING" id="139825.A0A401GXM6"/>
<dbReference type="InterPro" id="IPR036322">
    <property type="entry name" value="WD40_repeat_dom_sf"/>
</dbReference>
<dbReference type="SUPFAM" id="SSF50978">
    <property type="entry name" value="WD40 repeat-like"/>
    <property type="match status" value="1"/>
</dbReference>
<dbReference type="GeneID" id="38783902"/>
<dbReference type="InterPro" id="IPR001680">
    <property type="entry name" value="WD40_rpt"/>
</dbReference>
<dbReference type="InParanoid" id="A0A401GXM6"/>
<accession>A0A401GXM6</accession>
<feature type="repeat" description="WD" evidence="2">
    <location>
        <begin position="14"/>
        <end position="55"/>
    </location>
</feature>
<dbReference type="PROSITE" id="PS50082">
    <property type="entry name" value="WD_REPEATS_2"/>
    <property type="match status" value="1"/>
</dbReference>
<dbReference type="RefSeq" id="XP_027617898.1">
    <property type="nucleotide sequence ID" value="XM_027762097.1"/>
</dbReference>
<keyword evidence="2" id="KW-0853">WD repeat</keyword>
<gene>
    <name evidence="3" type="ORF">SCP_1002310</name>
</gene>
<comment type="caution">
    <text evidence="3">The sequence shown here is derived from an EMBL/GenBank/DDBJ whole genome shotgun (WGS) entry which is preliminary data.</text>
</comment>
<evidence type="ECO:0000313" key="3">
    <source>
        <dbReference type="EMBL" id="GBE86985.1"/>
    </source>
</evidence>
<proteinExistence type="inferred from homology"/>
<dbReference type="InterPro" id="IPR015943">
    <property type="entry name" value="WD40/YVTN_repeat-like_dom_sf"/>
</dbReference>
<sequence length="137" mass="15411">MVWELSKFELKTNHYGHTGYVNTVSVSPDGSLAASGSKDGITMLWGLNEGRHPYSLEAGDIVNAVVFSPDRYWLCAATATCIKIFDLESKCVPRRPDALRWLHSWLRPCVVRRVISLYTTYVQSVIYGVGWRSGVQE</sequence>
<dbReference type="GO" id="GO:0043022">
    <property type="term" value="F:ribosome binding"/>
    <property type="evidence" value="ECO:0007669"/>
    <property type="project" value="InterPro"/>
</dbReference>
<comment type="similarity">
    <text evidence="1">Belongs to the WD repeat G protein beta family. Ribosomal protein RACK1 subfamily.</text>
</comment>
<evidence type="ECO:0000313" key="4">
    <source>
        <dbReference type="Proteomes" id="UP000287166"/>
    </source>
</evidence>
<organism evidence="3 4">
    <name type="scientific">Sparassis crispa</name>
    <dbReference type="NCBI Taxonomy" id="139825"/>
    <lineage>
        <taxon>Eukaryota</taxon>
        <taxon>Fungi</taxon>
        <taxon>Dikarya</taxon>
        <taxon>Basidiomycota</taxon>
        <taxon>Agaricomycotina</taxon>
        <taxon>Agaricomycetes</taxon>
        <taxon>Polyporales</taxon>
        <taxon>Sparassidaceae</taxon>
        <taxon>Sparassis</taxon>
    </lineage>
</organism>
<dbReference type="Proteomes" id="UP000287166">
    <property type="component" value="Unassembled WGS sequence"/>
</dbReference>
<dbReference type="AlphaFoldDB" id="A0A401GXM6"/>
<dbReference type="PANTHER" id="PTHR19868">
    <property type="entry name" value="RECEPTOR FOR ACTIVATED PROTEIN KINASE C RACK1"/>
    <property type="match status" value="1"/>
</dbReference>
<dbReference type="Pfam" id="PF00400">
    <property type="entry name" value="WD40"/>
    <property type="match status" value="2"/>
</dbReference>
<dbReference type="InterPro" id="IPR045223">
    <property type="entry name" value="RACK1-like"/>
</dbReference>
<name>A0A401GXM6_9APHY</name>